<dbReference type="SMART" id="SM00100">
    <property type="entry name" value="cNMP"/>
    <property type="match status" value="1"/>
</dbReference>
<dbReference type="GO" id="GO:0005952">
    <property type="term" value="C:cAMP-dependent protein kinase complex"/>
    <property type="evidence" value="ECO:0007669"/>
    <property type="project" value="InterPro"/>
</dbReference>
<dbReference type="PROSITE" id="PS50042">
    <property type="entry name" value="CNMP_BINDING_3"/>
    <property type="match status" value="1"/>
</dbReference>
<dbReference type="PANTHER" id="PTHR11635:SF152">
    <property type="entry name" value="CAMP-DEPENDENT PROTEIN KINASE TYPE I REGULATORY SUBUNIT-RELATED"/>
    <property type="match status" value="1"/>
</dbReference>
<reference evidence="2" key="1">
    <citation type="submission" date="2022-10" db="EMBL/GenBank/DDBJ databases">
        <authorList>
            <person name="Chen Y."/>
            <person name="Dougan E. K."/>
            <person name="Chan C."/>
            <person name="Rhodes N."/>
            <person name="Thang M."/>
        </authorList>
    </citation>
    <scope>NUCLEOTIDE SEQUENCE</scope>
</reference>
<dbReference type="PROSITE" id="PS00889">
    <property type="entry name" value="CNMP_BINDING_2"/>
    <property type="match status" value="1"/>
</dbReference>
<evidence type="ECO:0000313" key="4">
    <source>
        <dbReference type="EMBL" id="CAL4806391.1"/>
    </source>
</evidence>
<sequence>MADVDWVPSTQGAMGSLLCKDCSNAPEDLSEANSWRGQRPVVDSEPGKFLKQVKLFQRLPEGQMPTLVSACESKNFNAGETVIKEGDPGDAFFIVRSGEAAVVVGGRQVALLKEGDYFGENALLRDEPRSATILAKSELFTFRISRNQFEEMGLREKLDFPIRKALEIHG</sequence>
<dbReference type="CDD" id="cd00038">
    <property type="entry name" value="CAP_ED"/>
    <property type="match status" value="1"/>
</dbReference>
<dbReference type="GO" id="GO:0005829">
    <property type="term" value="C:cytosol"/>
    <property type="evidence" value="ECO:0007669"/>
    <property type="project" value="TreeGrafter"/>
</dbReference>
<dbReference type="AlphaFoldDB" id="A0A9P1GQA2"/>
<dbReference type="InterPro" id="IPR014710">
    <property type="entry name" value="RmlC-like_jellyroll"/>
</dbReference>
<dbReference type="InterPro" id="IPR018488">
    <property type="entry name" value="cNMP-bd_CS"/>
</dbReference>
<keyword evidence="5" id="KW-1185">Reference proteome</keyword>
<protein>
    <submittedName>
        <fullName evidence="4">cAMP-dependent protein kinase regulatory subunit (PKA regulatory subunit)</fullName>
    </submittedName>
</protein>
<feature type="domain" description="Cyclic nucleotide-binding" evidence="1">
    <location>
        <begin position="55"/>
        <end position="152"/>
    </location>
</feature>
<organism evidence="2">
    <name type="scientific">Cladocopium goreaui</name>
    <dbReference type="NCBI Taxonomy" id="2562237"/>
    <lineage>
        <taxon>Eukaryota</taxon>
        <taxon>Sar</taxon>
        <taxon>Alveolata</taxon>
        <taxon>Dinophyceae</taxon>
        <taxon>Suessiales</taxon>
        <taxon>Symbiodiniaceae</taxon>
        <taxon>Cladocopium</taxon>
    </lineage>
</organism>
<dbReference type="EMBL" id="CAMXCT020006731">
    <property type="protein sequence ID" value="CAL1172454.1"/>
    <property type="molecule type" value="Genomic_DNA"/>
</dbReference>
<dbReference type="EMBL" id="CAMXCT010006731">
    <property type="protein sequence ID" value="CAI4019079.1"/>
    <property type="molecule type" value="Genomic_DNA"/>
</dbReference>
<evidence type="ECO:0000313" key="3">
    <source>
        <dbReference type="EMBL" id="CAL1172454.1"/>
    </source>
</evidence>
<evidence type="ECO:0000313" key="5">
    <source>
        <dbReference type="Proteomes" id="UP001152797"/>
    </source>
</evidence>
<dbReference type="InterPro" id="IPR018490">
    <property type="entry name" value="cNMP-bd_dom_sf"/>
</dbReference>
<dbReference type="OrthoDB" id="448131at2759"/>
<dbReference type="Proteomes" id="UP001152797">
    <property type="component" value="Unassembled WGS sequence"/>
</dbReference>
<comment type="caution">
    <text evidence="2">The sequence shown here is derived from an EMBL/GenBank/DDBJ whole genome shotgun (WGS) entry which is preliminary data.</text>
</comment>
<dbReference type="Pfam" id="PF00027">
    <property type="entry name" value="cNMP_binding"/>
    <property type="match status" value="1"/>
</dbReference>
<proteinExistence type="predicted"/>
<dbReference type="InterPro" id="IPR050503">
    <property type="entry name" value="cAMP-dep_PK_reg_su-like"/>
</dbReference>
<dbReference type="InterPro" id="IPR000595">
    <property type="entry name" value="cNMP-bd_dom"/>
</dbReference>
<dbReference type="PRINTS" id="PR00103">
    <property type="entry name" value="CAMPKINASE"/>
</dbReference>
<gene>
    <name evidence="2" type="ORF">C1SCF055_LOCUS43601</name>
</gene>
<evidence type="ECO:0000259" key="1">
    <source>
        <dbReference type="PROSITE" id="PS50042"/>
    </source>
</evidence>
<dbReference type="Gene3D" id="2.60.120.10">
    <property type="entry name" value="Jelly Rolls"/>
    <property type="match status" value="1"/>
</dbReference>
<name>A0A9P1GQA2_9DINO</name>
<reference evidence="3" key="2">
    <citation type="submission" date="2024-04" db="EMBL/GenBank/DDBJ databases">
        <authorList>
            <person name="Chen Y."/>
            <person name="Shah S."/>
            <person name="Dougan E. K."/>
            <person name="Thang M."/>
            <person name="Chan C."/>
        </authorList>
    </citation>
    <scope>NUCLEOTIDE SEQUENCE [LARGE SCALE GENOMIC DNA]</scope>
</reference>
<evidence type="ECO:0000313" key="2">
    <source>
        <dbReference type="EMBL" id="CAI4019079.1"/>
    </source>
</evidence>
<dbReference type="SUPFAM" id="SSF51206">
    <property type="entry name" value="cAMP-binding domain-like"/>
    <property type="match status" value="1"/>
</dbReference>
<dbReference type="PANTHER" id="PTHR11635">
    <property type="entry name" value="CAMP-DEPENDENT PROTEIN KINASE REGULATORY CHAIN"/>
    <property type="match status" value="1"/>
</dbReference>
<dbReference type="PROSITE" id="PS00888">
    <property type="entry name" value="CNMP_BINDING_1"/>
    <property type="match status" value="1"/>
</dbReference>
<dbReference type="EMBL" id="CAMXCT030006731">
    <property type="protein sequence ID" value="CAL4806391.1"/>
    <property type="molecule type" value="Genomic_DNA"/>
</dbReference>
<accession>A0A9P1GQA2</accession>